<organism evidence="2 3">
    <name type="scientific">Klenkia marina</name>
    <dbReference type="NCBI Taxonomy" id="1960309"/>
    <lineage>
        <taxon>Bacteria</taxon>
        <taxon>Bacillati</taxon>
        <taxon>Actinomycetota</taxon>
        <taxon>Actinomycetes</taxon>
        <taxon>Geodermatophilales</taxon>
        <taxon>Geodermatophilaceae</taxon>
        <taxon>Klenkia</taxon>
    </lineage>
</organism>
<dbReference type="EMBL" id="FMUH01000003">
    <property type="protein sequence ID" value="SCX50287.1"/>
    <property type="molecule type" value="Genomic_DNA"/>
</dbReference>
<dbReference type="STRING" id="1960309.SAMN03159343_2380"/>
<dbReference type="AlphaFoldDB" id="A0A1G4Y9V8"/>
<protein>
    <recommendedName>
        <fullName evidence="4">Methyltransferase domain-containing protein</fullName>
    </recommendedName>
</protein>
<feature type="region of interest" description="Disordered" evidence="1">
    <location>
        <begin position="1"/>
        <end position="35"/>
    </location>
</feature>
<sequence length="310" mass="32768">MDTAGAGAQAAHVHPVPSSTPPPSPSPSATSQASLAHWSEAGRRGMEAFYALATEDYRQLAAARDWAGTFRSLAAGRDRIGLLDVACGSGKFPTALLATPDVAALAGELVVQTDLLDPSRFSLDEARGTLAPPFEGAADHECTLQDLAVRPGGWDLVWSTHGLYALAPDEVAAGMARFVDAIAPGGLGVVAQATTASHYLVVDDAFRRSFDPDGARVPYTSAEQVLAALDDLPVVVERQPLTYRTSVARDDRATAEGFLQRCVFDDSVPLGAMEADPVLGAYLDSCVDGDRWVFDHRVELITVRHAEVAA</sequence>
<dbReference type="Gene3D" id="3.40.50.150">
    <property type="entry name" value="Vaccinia Virus protein VP39"/>
    <property type="match status" value="1"/>
</dbReference>
<dbReference type="RefSeq" id="WP_165839364.1">
    <property type="nucleotide sequence ID" value="NZ_FMUH01000003.1"/>
</dbReference>
<proteinExistence type="predicted"/>
<reference evidence="3" key="1">
    <citation type="submission" date="2016-10" db="EMBL/GenBank/DDBJ databases">
        <authorList>
            <person name="Varghese N."/>
            <person name="Submissions S."/>
        </authorList>
    </citation>
    <scope>NUCLEOTIDE SEQUENCE [LARGE SCALE GENOMIC DNA]</scope>
    <source>
        <strain evidence="3">DSM 45722</strain>
    </source>
</reference>
<accession>A0A1G4Y9V8</accession>
<gene>
    <name evidence="2" type="ORF">SAMN03159343_2380</name>
</gene>
<keyword evidence="3" id="KW-1185">Reference proteome</keyword>
<evidence type="ECO:0000313" key="3">
    <source>
        <dbReference type="Proteomes" id="UP000198981"/>
    </source>
</evidence>
<evidence type="ECO:0008006" key="4">
    <source>
        <dbReference type="Google" id="ProtNLM"/>
    </source>
</evidence>
<dbReference type="InterPro" id="IPR029063">
    <property type="entry name" value="SAM-dependent_MTases_sf"/>
</dbReference>
<evidence type="ECO:0000313" key="2">
    <source>
        <dbReference type="EMBL" id="SCX50287.1"/>
    </source>
</evidence>
<name>A0A1G4Y9V8_9ACTN</name>
<dbReference type="SUPFAM" id="SSF53335">
    <property type="entry name" value="S-adenosyl-L-methionine-dependent methyltransferases"/>
    <property type="match status" value="1"/>
</dbReference>
<evidence type="ECO:0000256" key="1">
    <source>
        <dbReference type="SAM" id="MobiDB-lite"/>
    </source>
</evidence>
<dbReference type="Proteomes" id="UP000198981">
    <property type="component" value="Unassembled WGS sequence"/>
</dbReference>